<feature type="transmembrane region" description="Helical" evidence="1">
    <location>
        <begin position="236"/>
        <end position="256"/>
    </location>
</feature>
<proteinExistence type="predicted"/>
<evidence type="ECO:0000256" key="1">
    <source>
        <dbReference type="SAM" id="Phobius"/>
    </source>
</evidence>
<dbReference type="Pfam" id="PF02517">
    <property type="entry name" value="Rce1-like"/>
    <property type="match status" value="1"/>
</dbReference>
<feature type="transmembrane region" description="Helical" evidence="1">
    <location>
        <begin position="107"/>
        <end position="128"/>
    </location>
</feature>
<dbReference type="InterPro" id="IPR003675">
    <property type="entry name" value="Rce1/LyrA-like_dom"/>
</dbReference>
<accession>A0ABX7WRR5</accession>
<dbReference type="GO" id="GO:0008237">
    <property type="term" value="F:metallopeptidase activity"/>
    <property type="evidence" value="ECO:0007669"/>
    <property type="project" value="UniProtKB-KW"/>
</dbReference>
<evidence type="ECO:0000313" key="3">
    <source>
        <dbReference type="EMBL" id="QTR46584.1"/>
    </source>
</evidence>
<dbReference type="RefSeq" id="WP_210222917.1">
    <property type="nucleotide sequence ID" value="NZ_CP072801.1"/>
</dbReference>
<feature type="transmembrane region" description="Helical" evidence="1">
    <location>
        <begin position="21"/>
        <end position="43"/>
    </location>
</feature>
<dbReference type="PANTHER" id="PTHR36435">
    <property type="entry name" value="SLR1288 PROTEIN"/>
    <property type="match status" value="1"/>
</dbReference>
<feature type="transmembrane region" description="Helical" evidence="1">
    <location>
        <begin position="177"/>
        <end position="199"/>
    </location>
</feature>
<sequence>MRYLELAKQGKNQWWRYLLGFFLILLAWQGVGLMPTFMLAYWVEVDQDETTRFNPDSWLFEGLSATLTFVDIMAMFLFLMAGVWLVVRFLHKRPFLSLITPLRRISWLRVAQGAAVFAATYLIVGVVGEWLLPTPAGEMEYVFKSEQFLAFLPVALLLIPIQTSAEELLFRGYVMQGLGLVMHKWGAVLVSALMFALPHLLNPEVYGANKWIAFLPYLTTGLLLALITVRDGTLELAIGVHAINNIIAFLYVTVPPYDIFPSVFVYHGELFTWETVISEVLTAVLFYWVIFRFFARPPLEETKP</sequence>
<name>A0ABX7WRR5_9GAMM</name>
<keyword evidence="3" id="KW-0482">Metalloprotease</keyword>
<keyword evidence="1" id="KW-1133">Transmembrane helix</keyword>
<dbReference type="EMBL" id="CP072801">
    <property type="protein sequence ID" value="QTR46584.1"/>
    <property type="molecule type" value="Genomic_DNA"/>
</dbReference>
<feature type="transmembrane region" description="Helical" evidence="1">
    <location>
        <begin position="148"/>
        <end position="165"/>
    </location>
</feature>
<organism evidence="3 4">
    <name type="scientific">Thiothrix litoralis</name>
    <dbReference type="NCBI Taxonomy" id="2891210"/>
    <lineage>
        <taxon>Bacteria</taxon>
        <taxon>Pseudomonadati</taxon>
        <taxon>Pseudomonadota</taxon>
        <taxon>Gammaproteobacteria</taxon>
        <taxon>Thiotrichales</taxon>
        <taxon>Thiotrichaceae</taxon>
        <taxon>Thiothrix</taxon>
    </lineage>
</organism>
<dbReference type="PANTHER" id="PTHR36435:SF1">
    <property type="entry name" value="CAAX AMINO TERMINAL PROTEASE FAMILY PROTEIN"/>
    <property type="match status" value="1"/>
</dbReference>
<keyword evidence="3" id="KW-0378">Hydrolase</keyword>
<feature type="transmembrane region" description="Helical" evidence="1">
    <location>
        <begin position="276"/>
        <end position="295"/>
    </location>
</feature>
<keyword evidence="4" id="KW-1185">Reference proteome</keyword>
<gene>
    <name evidence="3" type="ORF">J9253_01090</name>
</gene>
<keyword evidence="1" id="KW-0812">Transmembrane</keyword>
<evidence type="ECO:0000259" key="2">
    <source>
        <dbReference type="Pfam" id="PF02517"/>
    </source>
</evidence>
<dbReference type="InterPro" id="IPR052710">
    <property type="entry name" value="CAAX_protease"/>
</dbReference>
<dbReference type="Proteomes" id="UP000672039">
    <property type="component" value="Chromosome"/>
</dbReference>
<feature type="transmembrane region" description="Helical" evidence="1">
    <location>
        <begin position="211"/>
        <end position="229"/>
    </location>
</feature>
<feature type="domain" description="CAAX prenyl protease 2/Lysostaphin resistance protein A-like" evidence="2">
    <location>
        <begin position="149"/>
        <end position="247"/>
    </location>
</feature>
<keyword evidence="3" id="KW-0645">Protease</keyword>
<evidence type="ECO:0000313" key="4">
    <source>
        <dbReference type="Proteomes" id="UP000672039"/>
    </source>
</evidence>
<reference evidence="3 4" key="1">
    <citation type="submission" date="2021-04" db="EMBL/GenBank/DDBJ databases">
        <title>Genomics, taxonomy and metabolism of representatives of sulfur bacteria of the genus Thiothrix: Thiothrix fructosivorans QT, Thiothrix unzii A1T and three new species, Thiothrix subterranea sp. nov., Thiothrix litoralis sp. nov. and 'Candidatus Thiothrix anitrata' sp. nov.</title>
        <authorList>
            <person name="Ravin N.V."/>
            <person name="Smolyakov D."/>
            <person name="Rudenko T.S."/>
            <person name="Mardanov A.V."/>
            <person name="Beletsky A.V."/>
            <person name="Markov N.D."/>
            <person name="Fomenkov A.I."/>
            <person name="Roberts R.J."/>
            <person name="Karnachuk O.V."/>
            <person name="Novikov A."/>
            <person name="Grabovich M.Y."/>
        </authorList>
    </citation>
    <scope>NUCLEOTIDE SEQUENCE [LARGE SCALE GENOMIC DNA]</scope>
    <source>
        <strain evidence="3 4">AS</strain>
    </source>
</reference>
<feature type="transmembrane region" description="Helical" evidence="1">
    <location>
        <begin position="63"/>
        <end position="87"/>
    </location>
</feature>
<keyword evidence="1" id="KW-0472">Membrane</keyword>
<protein>
    <submittedName>
        <fullName evidence="3">CPBP family intramembrane metalloprotease</fullName>
    </submittedName>
</protein>